<dbReference type="EMBL" id="GGFL01015833">
    <property type="protein sequence ID" value="MBW80011.1"/>
    <property type="molecule type" value="Transcribed_RNA"/>
</dbReference>
<name>A0A2M4DR59_ANODA</name>
<protein>
    <submittedName>
        <fullName evidence="1">Putative secreted protein</fullName>
    </submittedName>
</protein>
<accession>A0A2M4DR59</accession>
<organism evidence="1">
    <name type="scientific">Anopheles darlingi</name>
    <name type="common">Mosquito</name>
    <dbReference type="NCBI Taxonomy" id="43151"/>
    <lineage>
        <taxon>Eukaryota</taxon>
        <taxon>Metazoa</taxon>
        <taxon>Ecdysozoa</taxon>
        <taxon>Arthropoda</taxon>
        <taxon>Hexapoda</taxon>
        <taxon>Insecta</taxon>
        <taxon>Pterygota</taxon>
        <taxon>Neoptera</taxon>
        <taxon>Endopterygota</taxon>
        <taxon>Diptera</taxon>
        <taxon>Nematocera</taxon>
        <taxon>Culicoidea</taxon>
        <taxon>Culicidae</taxon>
        <taxon>Anophelinae</taxon>
        <taxon>Anopheles</taxon>
    </lineage>
</organism>
<reference evidence="1" key="1">
    <citation type="submission" date="2018-01" db="EMBL/GenBank/DDBJ databases">
        <title>An insight into the sialome of Amazonian anophelines.</title>
        <authorList>
            <person name="Ribeiro J.M."/>
            <person name="Scarpassa V."/>
            <person name="Calvo E."/>
        </authorList>
    </citation>
    <scope>NUCLEOTIDE SEQUENCE</scope>
</reference>
<evidence type="ECO:0000313" key="1">
    <source>
        <dbReference type="EMBL" id="MBW80011.1"/>
    </source>
</evidence>
<sequence length="91" mass="9975">MFALSKHALLITRPLLSPSLAEIFSSRKWASFGRLATISSNAARCSERMLRVSDSTIASPPPNVSRTVSNSSSVSSIALELNSMHFWRHNS</sequence>
<dbReference type="AlphaFoldDB" id="A0A2M4DR59"/>
<proteinExistence type="predicted"/>